<accession>A0A163KIR3</accession>
<proteinExistence type="predicted"/>
<keyword evidence="2" id="KW-0812">Transmembrane</keyword>
<protein>
    <submittedName>
        <fullName evidence="3">Uncharacterized protein</fullName>
    </submittedName>
</protein>
<dbReference type="OrthoDB" id="5332281at2759"/>
<dbReference type="AlphaFoldDB" id="A0A163KIR3"/>
<keyword evidence="4" id="KW-1185">Reference proteome</keyword>
<feature type="transmembrane region" description="Helical" evidence="2">
    <location>
        <begin position="132"/>
        <end position="152"/>
    </location>
</feature>
<evidence type="ECO:0000313" key="3">
    <source>
        <dbReference type="EMBL" id="KZM27029.1"/>
    </source>
</evidence>
<organism evidence="3 4">
    <name type="scientific">Didymella rabiei</name>
    <name type="common">Chickpea ascochyta blight fungus</name>
    <name type="synonym">Mycosphaerella rabiei</name>
    <dbReference type="NCBI Taxonomy" id="5454"/>
    <lineage>
        <taxon>Eukaryota</taxon>
        <taxon>Fungi</taxon>
        <taxon>Dikarya</taxon>
        <taxon>Ascomycota</taxon>
        <taxon>Pezizomycotina</taxon>
        <taxon>Dothideomycetes</taxon>
        <taxon>Pleosporomycetidae</taxon>
        <taxon>Pleosporales</taxon>
        <taxon>Pleosporineae</taxon>
        <taxon>Didymellaceae</taxon>
        <taxon>Ascochyta</taxon>
    </lineage>
</organism>
<evidence type="ECO:0000256" key="1">
    <source>
        <dbReference type="SAM" id="MobiDB-lite"/>
    </source>
</evidence>
<sequence>MEIAQETNTLFSTPDRTQTASPAPSIPAQRKPSNEETFDGPLAAPEMEALLLPLYDKTLSSYAANGLEDISELCDETEDEQNKALVTIDSKQPGKIKESVNEIQKGDDLDEPRISPLPLENLPDWRPSSLGWAPHIAILIFLSLVVYIGLYLRSKYRGVIASSESRWDWIFRFGPAFLAVTIQEALLRIVTDLQSVLPYIALSSNPFDDLRSRHLARLTEPRWYDGFHFDHLFQATVFLVRYCTFVFVPLQSSLLSYGRRHYSTSSSPFRVVLPNDLISSLSQSRVPALALNSVWHGQPVADIKWLTIMPQESVVKNYMAIQPDYAGVMPFRTEHEKSSSNASESETWTLTTSAIYGYLNCSQIDNITLTVNSIWLGASGLEIDRLALRLIDKEG</sequence>
<name>A0A163KIR3_DIDRA</name>
<feature type="region of interest" description="Disordered" evidence="1">
    <location>
        <begin position="1"/>
        <end position="42"/>
    </location>
</feature>
<gene>
    <name evidence="3" type="ORF">ST47_g1865</name>
</gene>
<evidence type="ECO:0000256" key="2">
    <source>
        <dbReference type="SAM" id="Phobius"/>
    </source>
</evidence>
<comment type="caution">
    <text evidence="3">The sequence shown here is derived from an EMBL/GenBank/DDBJ whole genome shotgun (WGS) entry which is preliminary data.</text>
</comment>
<keyword evidence="2" id="KW-1133">Transmembrane helix</keyword>
<reference evidence="3 4" key="1">
    <citation type="journal article" date="2016" name="Sci. Rep.">
        <title>Draft genome sequencing and secretome analysis of fungal phytopathogen Ascochyta rabiei provides insight into the necrotrophic effector repertoire.</title>
        <authorList>
            <person name="Verma S."/>
            <person name="Gazara R.K."/>
            <person name="Nizam S."/>
            <person name="Parween S."/>
            <person name="Chattopadhyay D."/>
            <person name="Verma P.K."/>
        </authorList>
    </citation>
    <scope>NUCLEOTIDE SEQUENCE [LARGE SCALE GENOMIC DNA]</scope>
    <source>
        <strain evidence="3 4">ArDII</strain>
    </source>
</reference>
<dbReference type="Proteomes" id="UP000076837">
    <property type="component" value="Unassembled WGS sequence"/>
</dbReference>
<keyword evidence="2" id="KW-0472">Membrane</keyword>
<feature type="compositionally biased region" description="Polar residues" evidence="1">
    <location>
        <begin position="1"/>
        <end position="22"/>
    </location>
</feature>
<dbReference type="EMBL" id="JYNV01000082">
    <property type="protein sequence ID" value="KZM27029.1"/>
    <property type="molecule type" value="Genomic_DNA"/>
</dbReference>
<evidence type="ECO:0000313" key="4">
    <source>
        <dbReference type="Proteomes" id="UP000076837"/>
    </source>
</evidence>